<evidence type="ECO:0000256" key="1">
    <source>
        <dbReference type="ARBA" id="ARBA00022723"/>
    </source>
</evidence>
<dbReference type="GO" id="GO:0009245">
    <property type="term" value="P:lipid A biosynthetic process"/>
    <property type="evidence" value="ECO:0007669"/>
    <property type="project" value="TreeGrafter"/>
</dbReference>
<evidence type="ECO:0000256" key="2">
    <source>
        <dbReference type="ARBA" id="ARBA00022801"/>
    </source>
</evidence>
<feature type="transmembrane region" description="Helical" evidence="3">
    <location>
        <begin position="12"/>
        <end position="32"/>
    </location>
</feature>
<dbReference type="EMBL" id="VSSQ01008603">
    <property type="protein sequence ID" value="MPM39333.1"/>
    <property type="molecule type" value="Genomic_DNA"/>
</dbReference>
<dbReference type="InterPro" id="IPR051158">
    <property type="entry name" value="Metallophosphoesterase_sf"/>
</dbReference>
<keyword evidence="3" id="KW-0812">Transmembrane</keyword>
<organism evidence="5">
    <name type="scientific">bioreactor metagenome</name>
    <dbReference type="NCBI Taxonomy" id="1076179"/>
    <lineage>
        <taxon>unclassified sequences</taxon>
        <taxon>metagenomes</taxon>
        <taxon>ecological metagenomes</taxon>
    </lineage>
</organism>
<accession>A0A644ZKW9</accession>
<keyword evidence="1" id="KW-0479">Metal-binding</keyword>
<dbReference type="PANTHER" id="PTHR31302">
    <property type="entry name" value="TRANSMEMBRANE PROTEIN WITH METALLOPHOSPHOESTERASE DOMAIN-RELATED"/>
    <property type="match status" value="1"/>
</dbReference>
<dbReference type="InterPro" id="IPR029052">
    <property type="entry name" value="Metallo-depent_PP-like"/>
</dbReference>
<dbReference type="Gene3D" id="3.60.21.10">
    <property type="match status" value="1"/>
</dbReference>
<dbReference type="GO" id="GO:0016020">
    <property type="term" value="C:membrane"/>
    <property type="evidence" value="ECO:0007669"/>
    <property type="project" value="GOC"/>
</dbReference>
<dbReference type="PANTHER" id="PTHR31302:SF31">
    <property type="entry name" value="PHOSPHODIESTERASE YAEI"/>
    <property type="match status" value="1"/>
</dbReference>
<evidence type="ECO:0000259" key="4">
    <source>
        <dbReference type="Pfam" id="PF00149"/>
    </source>
</evidence>
<keyword evidence="3" id="KW-1133">Transmembrane helix</keyword>
<dbReference type="GO" id="GO:0008758">
    <property type="term" value="F:UDP-2,3-diacylglucosamine hydrolase activity"/>
    <property type="evidence" value="ECO:0007669"/>
    <property type="project" value="TreeGrafter"/>
</dbReference>
<keyword evidence="2" id="KW-0378">Hydrolase</keyword>
<dbReference type="InterPro" id="IPR004843">
    <property type="entry name" value="Calcineurin-like_PHP"/>
</dbReference>
<protein>
    <recommendedName>
        <fullName evidence="4">Calcineurin-like phosphoesterase domain-containing protein</fullName>
    </recommendedName>
</protein>
<comment type="caution">
    <text evidence="5">The sequence shown here is derived from an EMBL/GenBank/DDBJ whole genome shotgun (WGS) entry which is preliminary data.</text>
</comment>
<evidence type="ECO:0000313" key="5">
    <source>
        <dbReference type="EMBL" id="MPM39333.1"/>
    </source>
</evidence>
<dbReference type="GO" id="GO:0046872">
    <property type="term" value="F:metal ion binding"/>
    <property type="evidence" value="ECO:0007669"/>
    <property type="project" value="UniProtKB-KW"/>
</dbReference>
<evidence type="ECO:0000256" key="3">
    <source>
        <dbReference type="SAM" id="Phobius"/>
    </source>
</evidence>
<dbReference type="SUPFAM" id="SSF56300">
    <property type="entry name" value="Metallo-dependent phosphatases"/>
    <property type="match status" value="1"/>
</dbReference>
<keyword evidence="3" id="KW-0472">Membrane</keyword>
<feature type="domain" description="Calcineurin-like phosphoesterase" evidence="4">
    <location>
        <begin position="56"/>
        <end position="231"/>
    </location>
</feature>
<reference evidence="5" key="1">
    <citation type="submission" date="2019-08" db="EMBL/GenBank/DDBJ databases">
        <authorList>
            <person name="Kucharzyk K."/>
            <person name="Murdoch R.W."/>
            <person name="Higgins S."/>
            <person name="Loffler F."/>
        </authorList>
    </citation>
    <scope>NUCLEOTIDE SEQUENCE</scope>
</reference>
<dbReference type="Pfam" id="PF00149">
    <property type="entry name" value="Metallophos"/>
    <property type="match status" value="1"/>
</dbReference>
<name>A0A644ZKW9_9ZZZZ</name>
<proteinExistence type="predicted"/>
<dbReference type="AlphaFoldDB" id="A0A644ZKW9"/>
<sequence length="294" mass="33124">MEKCKKKERTIRIFKIAVSTVVIFGILLFFAVKLFDNSNIELTFYEIKSDSVSSNIRVVQLTDLHMREFGQNNADLVSQVNALSPDVIAITGDMSNDNDTNYDVVINLCKKLVDIAPVYYSLGNNEYDMYLFDKSKIISDIEATGVTVLHNDKKEITVNDNKIQIVGLSESNPSLRDDYGNGMTRKQKFLNDIGDYDGFRLLLSHRPELFLESGAMYDFKADLVLSGHTHGGLIRIPFVGGLYAPDQGLFPDIVEGLYVFKNNKVIVCRGLGNSEFVPRINNQPEIAVVDINWY</sequence>
<gene>
    <name evidence="5" type="ORF">SDC9_85966</name>
</gene>